<keyword evidence="1" id="KW-1133">Transmembrane helix</keyword>
<dbReference type="AlphaFoldDB" id="A0A397STE3"/>
<evidence type="ECO:0000313" key="2">
    <source>
        <dbReference type="EMBL" id="RIA88179.1"/>
    </source>
</evidence>
<reference evidence="2 3" key="1">
    <citation type="submission" date="2018-06" db="EMBL/GenBank/DDBJ databases">
        <title>Comparative genomics reveals the genomic features of Rhizophagus irregularis, R. cerebriforme, R. diaphanum and Gigaspora rosea, and their symbiotic lifestyle signature.</title>
        <authorList>
            <person name="Morin E."/>
            <person name="San Clemente H."/>
            <person name="Chen E.C.H."/>
            <person name="De La Providencia I."/>
            <person name="Hainaut M."/>
            <person name="Kuo A."/>
            <person name="Kohler A."/>
            <person name="Murat C."/>
            <person name="Tang N."/>
            <person name="Roy S."/>
            <person name="Loubradou J."/>
            <person name="Henrissat B."/>
            <person name="Grigoriev I.V."/>
            <person name="Corradi N."/>
            <person name="Roux C."/>
            <person name="Martin F.M."/>
        </authorList>
    </citation>
    <scope>NUCLEOTIDE SEQUENCE [LARGE SCALE GENOMIC DNA]</scope>
    <source>
        <strain evidence="2 3">DAOM 227022</strain>
    </source>
</reference>
<dbReference type="Proteomes" id="UP000265703">
    <property type="component" value="Unassembled WGS sequence"/>
</dbReference>
<evidence type="ECO:0000313" key="3">
    <source>
        <dbReference type="Proteomes" id="UP000265703"/>
    </source>
</evidence>
<dbReference type="Gene3D" id="3.80.10.10">
    <property type="entry name" value="Ribonuclease Inhibitor"/>
    <property type="match status" value="1"/>
</dbReference>
<evidence type="ECO:0000256" key="1">
    <source>
        <dbReference type="SAM" id="Phobius"/>
    </source>
</evidence>
<accession>A0A397STE3</accession>
<gene>
    <name evidence="2" type="ORF">C1645_826775</name>
</gene>
<keyword evidence="3" id="KW-1185">Reference proteome</keyword>
<proteinExistence type="predicted"/>
<dbReference type="InterPro" id="IPR032675">
    <property type="entry name" value="LRR_dom_sf"/>
</dbReference>
<organism evidence="2 3">
    <name type="scientific">Glomus cerebriforme</name>
    <dbReference type="NCBI Taxonomy" id="658196"/>
    <lineage>
        <taxon>Eukaryota</taxon>
        <taxon>Fungi</taxon>
        <taxon>Fungi incertae sedis</taxon>
        <taxon>Mucoromycota</taxon>
        <taxon>Glomeromycotina</taxon>
        <taxon>Glomeromycetes</taxon>
        <taxon>Glomerales</taxon>
        <taxon>Glomeraceae</taxon>
        <taxon>Glomus</taxon>
    </lineage>
</organism>
<feature type="transmembrane region" description="Helical" evidence="1">
    <location>
        <begin position="336"/>
        <end position="357"/>
    </location>
</feature>
<keyword evidence="1" id="KW-0472">Membrane</keyword>
<keyword evidence="1" id="KW-0812">Transmembrane</keyword>
<name>A0A397STE3_9GLOM</name>
<dbReference type="EMBL" id="QKYT01000276">
    <property type="protein sequence ID" value="RIA88179.1"/>
    <property type="molecule type" value="Genomic_DNA"/>
</dbReference>
<protein>
    <recommendedName>
        <fullName evidence="4">F-box domain-containing protein</fullName>
    </recommendedName>
</protein>
<comment type="caution">
    <text evidence="2">The sequence shown here is derived from an EMBL/GenBank/DDBJ whole genome shotgun (WGS) entry which is preliminary data.</text>
</comment>
<sequence length="384" mass="45129">MITYIRKQGGGVWEPPLFNYPAFCKVLSINDICQIIYMGINIKSSTSLSLKSRNCLVVNEFIKMFTNQNSSLKRLTYFKLWCSSDINSEFYYQLSQTCHNLQLLAIDFKPKPVSNDDNDNLPLSFVASFPNLQQVELSFFFGGVYSKNFERLQYVTFPKFQILNIPDDFPEPEYVINFLRINGKNLENIYFFKHNNVLNLSIAELCPNLKKLFVIFNDDELDTLRTIFNSCRYLESIKFYCGKSFLSEKEILEIVAKHSPENFYELKICNKSDSNLLPEDLETFFINWKSRTSKKSLSLIIIKDYNYNSLEINEENIKIINHYKNSVLSILKLENMTMMIIEIFKISILYLIKYLVIQYLSIKTFYKRANITVRFILVSRITLD</sequence>
<evidence type="ECO:0008006" key="4">
    <source>
        <dbReference type="Google" id="ProtNLM"/>
    </source>
</evidence>